<dbReference type="SMART" id="SM00729">
    <property type="entry name" value="Elp3"/>
    <property type="match status" value="1"/>
</dbReference>
<dbReference type="GO" id="GO:0006779">
    <property type="term" value="P:porphyrin-containing compound biosynthetic process"/>
    <property type="evidence" value="ECO:0007669"/>
    <property type="project" value="TreeGrafter"/>
</dbReference>
<dbReference type="PANTHER" id="PTHR13932">
    <property type="entry name" value="COPROPORPHYRINIGEN III OXIDASE"/>
    <property type="match status" value="1"/>
</dbReference>
<dbReference type="NCBIfam" id="NF006385">
    <property type="entry name" value="PRK08629.1"/>
    <property type="match status" value="1"/>
</dbReference>
<dbReference type="InterPro" id="IPR034505">
    <property type="entry name" value="Coproporphyrinogen-III_oxidase"/>
</dbReference>
<dbReference type="PANTHER" id="PTHR13932:SF5">
    <property type="entry name" value="RADICAL S-ADENOSYL METHIONINE DOMAIN-CONTAINING PROTEIN 1, MITOCHONDRIAL"/>
    <property type="match status" value="1"/>
</dbReference>
<dbReference type="GO" id="GO:0051539">
    <property type="term" value="F:4 iron, 4 sulfur cluster binding"/>
    <property type="evidence" value="ECO:0007669"/>
    <property type="project" value="TreeGrafter"/>
</dbReference>
<dbReference type="CDD" id="cd01335">
    <property type="entry name" value="Radical_SAM"/>
    <property type="match status" value="1"/>
</dbReference>
<dbReference type="SUPFAM" id="SSF102114">
    <property type="entry name" value="Radical SAM enzymes"/>
    <property type="match status" value="1"/>
</dbReference>
<evidence type="ECO:0000259" key="1">
    <source>
        <dbReference type="PROSITE" id="PS51918"/>
    </source>
</evidence>
<proteinExistence type="predicted"/>
<dbReference type="PROSITE" id="PS51918">
    <property type="entry name" value="RADICAL_SAM"/>
    <property type="match status" value="1"/>
</dbReference>
<name>A0A6L7I0Y5_9GAMM</name>
<dbReference type="InterPro" id="IPR058240">
    <property type="entry name" value="rSAM_sf"/>
</dbReference>
<dbReference type="Gene3D" id="3.80.30.20">
    <property type="entry name" value="tm_1862 like domain"/>
    <property type="match status" value="1"/>
</dbReference>
<dbReference type="Proteomes" id="UP000474778">
    <property type="component" value="Unassembled WGS sequence"/>
</dbReference>
<protein>
    <submittedName>
        <fullName evidence="2">Coproporphyrinogen III oxidase family protein</fullName>
    </submittedName>
</protein>
<dbReference type="GO" id="GO:0005737">
    <property type="term" value="C:cytoplasm"/>
    <property type="evidence" value="ECO:0007669"/>
    <property type="project" value="TreeGrafter"/>
</dbReference>
<organism evidence="2 3">
    <name type="scientific">Shewanella insulae</name>
    <dbReference type="NCBI Taxonomy" id="2681496"/>
    <lineage>
        <taxon>Bacteria</taxon>
        <taxon>Pseudomonadati</taxon>
        <taxon>Pseudomonadota</taxon>
        <taxon>Gammaproteobacteria</taxon>
        <taxon>Alteromonadales</taxon>
        <taxon>Shewanellaceae</taxon>
        <taxon>Shewanella</taxon>
    </lineage>
</organism>
<dbReference type="GO" id="GO:0003824">
    <property type="term" value="F:catalytic activity"/>
    <property type="evidence" value="ECO:0007669"/>
    <property type="project" value="InterPro"/>
</dbReference>
<reference evidence="2 3" key="1">
    <citation type="submission" date="2019-12" db="EMBL/GenBank/DDBJ databases">
        <title>Shewanella insulae sp. nov., isolated from a tidal flat.</title>
        <authorList>
            <person name="Yoon J.-H."/>
        </authorList>
    </citation>
    <scope>NUCLEOTIDE SEQUENCE [LARGE SCALE GENOMIC DNA]</scope>
    <source>
        <strain evidence="2 3">JBTF-M18</strain>
    </source>
</reference>
<dbReference type="AlphaFoldDB" id="A0A6L7I0Y5"/>
<dbReference type="InterPro" id="IPR023404">
    <property type="entry name" value="rSAM_horseshoe"/>
</dbReference>
<dbReference type="EMBL" id="WRPA01000007">
    <property type="protein sequence ID" value="MXR68951.1"/>
    <property type="molecule type" value="Genomic_DNA"/>
</dbReference>
<dbReference type="RefSeq" id="WP_160795680.1">
    <property type="nucleotide sequence ID" value="NZ_JAKEVE010000011.1"/>
</dbReference>
<evidence type="ECO:0000313" key="3">
    <source>
        <dbReference type="Proteomes" id="UP000474778"/>
    </source>
</evidence>
<keyword evidence="3" id="KW-1185">Reference proteome</keyword>
<feature type="domain" description="Radical SAM core" evidence="1">
    <location>
        <begin position="57"/>
        <end position="282"/>
    </location>
</feature>
<dbReference type="SFLD" id="SFLDG01065">
    <property type="entry name" value="anaerobic_coproporphyrinogen-I"/>
    <property type="match status" value="1"/>
</dbReference>
<accession>A0A6L7I0Y5</accession>
<sequence>MSSSSIIQTAPGALIKPYQANITVPNWMLSSMERVMQYYVDKNLRLDTQSASMMPAPIEGKKYMLYAHVPFCHTLCSFCTFHRFLFKEEKARAYFVSLRKEMEMVKALGYDFESMYIGGGTTTVLEDELARTIEHAKKLFPSIKEVSCESDPQHLDSPGFKQLEGLVDRMSIGVQSFNDDILAMTDRLDKFGSGQQTFDKIMAAKELFPIINVDLIFGFRGQTDEVIQNDLDMASRLDPRQITTYPLMITHQTRKSVKGKLAAPQGDMARQYRQILNSLNGQYNQLSAWAFGKANNEGFDEYVIDYDEYLGVGSGSFSFLNDTLYVNTFSLRKYQENIASGRMGVEQQKNYSQKDVMQYRFLLGMFSGRLSRKYFRDTFGVNLDWALFKEMTSMKAIGAIKNDPKDPDNLIVTDNGKMMGLLMMKEFYSGMDNVRAQLRKPLKPCDM</sequence>
<evidence type="ECO:0000313" key="2">
    <source>
        <dbReference type="EMBL" id="MXR68951.1"/>
    </source>
</evidence>
<comment type="caution">
    <text evidence="2">The sequence shown here is derived from an EMBL/GenBank/DDBJ whole genome shotgun (WGS) entry which is preliminary data.</text>
</comment>
<dbReference type="Pfam" id="PF04055">
    <property type="entry name" value="Radical_SAM"/>
    <property type="match status" value="1"/>
</dbReference>
<gene>
    <name evidence="2" type="ORF">GNT65_09755</name>
</gene>
<dbReference type="InterPro" id="IPR007197">
    <property type="entry name" value="rSAM"/>
</dbReference>
<dbReference type="SFLD" id="SFLDS00029">
    <property type="entry name" value="Radical_SAM"/>
    <property type="match status" value="1"/>
</dbReference>
<dbReference type="InterPro" id="IPR006638">
    <property type="entry name" value="Elp3/MiaA/NifB-like_rSAM"/>
</dbReference>